<dbReference type="PANTHER" id="PTHR30118">
    <property type="entry name" value="HTH-TYPE TRANSCRIPTIONAL REGULATOR LEUO-RELATED"/>
    <property type="match status" value="1"/>
</dbReference>
<dbReference type="RefSeq" id="WP_224162121.1">
    <property type="nucleotide sequence ID" value="NZ_JAIRBT010000003.1"/>
</dbReference>
<sequence>MSGAHFDLNLFRVFNAVMTSGGVSAAAEQLEMTPAAISQAITRLSNQIGEPLFVRLGRGITPTARALSLHRETANSLHTMERAIRQSEQFIPATSQRYFRIASHPDLDMMLLPPLLRTLTEQAPRCRLESVASLLDEPSRLQALRLHNIDLVLSSTPHEEKGFCSELLLEYPTRVVCRRDHPRIGDHLEMADFFTEEHVVWDVRRRDDWVVRTLAHVELPPRNIAYESNALISALVMVGQTDWLTITSSWHLALVSDALALKGFPIPWPSDDCPLYMCWHQSQDQDPGLNWLQTQIRQQCRAIQFP</sequence>
<dbReference type="Pfam" id="PF03466">
    <property type="entry name" value="LysR_substrate"/>
    <property type="match status" value="1"/>
</dbReference>
<dbReference type="PANTHER" id="PTHR30118:SF6">
    <property type="entry name" value="HTH-TYPE TRANSCRIPTIONAL REGULATOR LEUO"/>
    <property type="match status" value="1"/>
</dbReference>
<evidence type="ECO:0000313" key="7">
    <source>
        <dbReference type="Proteomes" id="UP000774958"/>
    </source>
</evidence>
<keyword evidence="2" id="KW-0805">Transcription regulation</keyword>
<dbReference type="EMBL" id="JAIRBT010000003">
    <property type="protein sequence ID" value="MBZ6065154.1"/>
    <property type="molecule type" value="Genomic_DNA"/>
</dbReference>
<dbReference type="InterPro" id="IPR005119">
    <property type="entry name" value="LysR_subst-bd"/>
</dbReference>
<gene>
    <name evidence="6" type="ORF">LA374_02870</name>
</gene>
<dbReference type="InterPro" id="IPR000847">
    <property type="entry name" value="LysR_HTH_N"/>
</dbReference>
<organism evidence="6 7">
    <name type="scientific">Aeromonas schubertii</name>
    <dbReference type="NCBI Taxonomy" id="652"/>
    <lineage>
        <taxon>Bacteria</taxon>
        <taxon>Pseudomonadati</taxon>
        <taxon>Pseudomonadota</taxon>
        <taxon>Gammaproteobacteria</taxon>
        <taxon>Aeromonadales</taxon>
        <taxon>Aeromonadaceae</taxon>
        <taxon>Aeromonas</taxon>
    </lineage>
</organism>
<evidence type="ECO:0000313" key="6">
    <source>
        <dbReference type="EMBL" id="MBZ6065154.1"/>
    </source>
</evidence>
<keyword evidence="3" id="KW-0238">DNA-binding</keyword>
<proteinExistence type="inferred from homology"/>
<dbReference type="SUPFAM" id="SSF53850">
    <property type="entry name" value="Periplasmic binding protein-like II"/>
    <property type="match status" value="1"/>
</dbReference>
<dbReference type="Gene3D" id="1.10.10.10">
    <property type="entry name" value="Winged helix-like DNA-binding domain superfamily/Winged helix DNA-binding domain"/>
    <property type="match status" value="1"/>
</dbReference>
<comment type="similarity">
    <text evidence="1">Belongs to the LysR transcriptional regulatory family.</text>
</comment>
<dbReference type="PROSITE" id="PS50931">
    <property type="entry name" value="HTH_LYSR"/>
    <property type="match status" value="1"/>
</dbReference>
<protein>
    <submittedName>
        <fullName evidence="6">LysR family transcriptional regulator</fullName>
    </submittedName>
</protein>
<dbReference type="Proteomes" id="UP000774958">
    <property type="component" value="Unassembled WGS sequence"/>
</dbReference>
<evidence type="ECO:0000259" key="5">
    <source>
        <dbReference type="PROSITE" id="PS50931"/>
    </source>
</evidence>
<dbReference type="Gene3D" id="3.40.190.10">
    <property type="entry name" value="Periplasmic binding protein-like II"/>
    <property type="match status" value="2"/>
</dbReference>
<evidence type="ECO:0000256" key="2">
    <source>
        <dbReference type="ARBA" id="ARBA00023015"/>
    </source>
</evidence>
<evidence type="ECO:0000256" key="3">
    <source>
        <dbReference type="ARBA" id="ARBA00023125"/>
    </source>
</evidence>
<reference evidence="6 7" key="1">
    <citation type="submission" date="2021-09" db="EMBL/GenBank/DDBJ databases">
        <title>Aeromonas schubertii isolated from Asian sea bass.</title>
        <authorList>
            <person name="Pinpimai K."/>
        </authorList>
    </citation>
    <scope>NUCLEOTIDE SEQUENCE [LARGE SCALE GENOMIC DNA]</scope>
    <source>
        <strain evidence="6 7">CHULA2021a</strain>
    </source>
</reference>
<keyword evidence="7" id="KW-1185">Reference proteome</keyword>
<comment type="caution">
    <text evidence="6">The sequence shown here is derived from an EMBL/GenBank/DDBJ whole genome shotgun (WGS) entry which is preliminary data.</text>
</comment>
<feature type="domain" description="HTH lysR-type" evidence="5">
    <location>
        <begin position="6"/>
        <end position="63"/>
    </location>
</feature>
<dbReference type="Pfam" id="PF00126">
    <property type="entry name" value="HTH_1"/>
    <property type="match status" value="1"/>
</dbReference>
<dbReference type="SUPFAM" id="SSF46785">
    <property type="entry name" value="Winged helix' DNA-binding domain"/>
    <property type="match status" value="1"/>
</dbReference>
<name>A0ABS7V6Z5_9GAMM</name>
<dbReference type="PRINTS" id="PR00039">
    <property type="entry name" value="HTHLYSR"/>
</dbReference>
<keyword evidence="4" id="KW-0804">Transcription</keyword>
<evidence type="ECO:0000256" key="4">
    <source>
        <dbReference type="ARBA" id="ARBA00023163"/>
    </source>
</evidence>
<dbReference type="InterPro" id="IPR050389">
    <property type="entry name" value="LysR-type_TF"/>
</dbReference>
<evidence type="ECO:0000256" key="1">
    <source>
        <dbReference type="ARBA" id="ARBA00009437"/>
    </source>
</evidence>
<dbReference type="InterPro" id="IPR036390">
    <property type="entry name" value="WH_DNA-bd_sf"/>
</dbReference>
<accession>A0ABS7V6Z5</accession>
<dbReference type="InterPro" id="IPR036388">
    <property type="entry name" value="WH-like_DNA-bd_sf"/>
</dbReference>